<evidence type="ECO:0000313" key="2">
    <source>
        <dbReference type="EMBL" id="MBN7818701.1"/>
    </source>
</evidence>
<accession>A0ABS3CRA5</accession>
<gene>
    <name evidence="2" type="ORF">J0A65_02430</name>
</gene>
<proteinExistence type="predicted"/>
<feature type="transmembrane region" description="Helical" evidence="1">
    <location>
        <begin position="46"/>
        <end position="64"/>
    </location>
</feature>
<evidence type="ECO:0000313" key="3">
    <source>
        <dbReference type="Proteomes" id="UP000663992"/>
    </source>
</evidence>
<dbReference type="EMBL" id="JAFKCS010000002">
    <property type="protein sequence ID" value="MBN7818701.1"/>
    <property type="molecule type" value="Genomic_DNA"/>
</dbReference>
<dbReference type="RefSeq" id="WP_206592540.1">
    <property type="nucleotide sequence ID" value="NZ_JAFKCS010000002.1"/>
</dbReference>
<keyword evidence="1" id="KW-1133">Transmembrane helix</keyword>
<protein>
    <submittedName>
        <fullName evidence="2">Uncharacterized protein</fullName>
    </submittedName>
</protein>
<organism evidence="2 3">
    <name type="scientific">Bowmanella yangjiangensis</name>
    <dbReference type="NCBI Taxonomy" id="2811230"/>
    <lineage>
        <taxon>Bacteria</taxon>
        <taxon>Pseudomonadati</taxon>
        <taxon>Pseudomonadota</taxon>
        <taxon>Gammaproteobacteria</taxon>
        <taxon>Alteromonadales</taxon>
        <taxon>Alteromonadaceae</taxon>
        <taxon>Bowmanella</taxon>
    </lineage>
</organism>
<comment type="caution">
    <text evidence="2">The sequence shown here is derived from an EMBL/GenBank/DDBJ whole genome shotgun (WGS) entry which is preliminary data.</text>
</comment>
<keyword evidence="1" id="KW-0812">Transmembrane</keyword>
<dbReference type="Proteomes" id="UP000663992">
    <property type="component" value="Unassembled WGS sequence"/>
</dbReference>
<sequence>MMNPLPKASMRKALFIWIGGLLAIVAIDHLLRLSSDNFYRLGLGENLWFISHWILALLSLVVLIRDWRSQLPKANILSLLGALLLAVVFYLVVIYLYVLGSGIDSL</sequence>
<name>A0ABS3CRA5_9ALTE</name>
<evidence type="ECO:0000256" key="1">
    <source>
        <dbReference type="SAM" id="Phobius"/>
    </source>
</evidence>
<feature type="transmembrane region" description="Helical" evidence="1">
    <location>
        <begin position="12"/>
        <end position="31"/>
    </location>
</feature>
<keyword evidence="3" id="KW-1185">Reference proteome</keyword>
<reference evidence="2 3" key="1">
    <citation type="submission" date="2021-03" db="EMBL/GenBank/DDBJ databases">
        <title>novel species isolated from a fishpond in China.</title>
        <authorList>
            <person name="Lu H."/>
            <person name="Cai Z."/>
        </authorList>
    </citation>
    <scope>NUCLEOTIDE SEQUENCE [LARGE SCALE GENOMIC DNA]</scope>
    <source>
        <strain evidence="2 3">Y57</strain>
    </source>
</reference>
<keyword evidence="1" id="KW-0472">Membrane</keyword>
<feature type="transmembrane region" description="Helical" evidence="1">
    <location>
        <begin position="76"/>
        <end position="98"/>
    </location>
</feature>